<sequence>MAWFEKEMDYARAQLTEVSRDSIALAGDKLGEVVKQGAAEVGAELREVVQTTSQEIDVKLDKISAELHSQRQFTKDDVRELVDYAADKLSVVLDERVANAKEEISSLVQEKVEYFKAEVDSFFVQRQQDLARERRRLLLNVLIAVLASVSVGVVSWFYQNLARGEMDLFAVFRVVLTALTGGYVVYLLVRVLLRWRRMKEHRKDVMFLAMRYWGVLRPDSVFSHVVLIMVLGLLMGLVAFPGVLAHVPGGPELMKVIQDMFPHIRF</sequence>
<keyword evidence="3" id="KW-1185">Reference proteome</keyword>
<keyword evidence="1" id="KW-1133">Transmembrane helix</keyword>
<accession>A0A809SEP5</accession>
<reference evidence="3" key="1">
    <citation type="submission" date="2019-11" db="EMBL/GenBank/DDBJ databases">
        <title>Isolation and characterization of a novel species in the genus Sulfuriferula.</title>
        <authorList>
            <person name="Mochizuki J."/>
            <person name="Kojima H."/>
            <person name="Fukui M."/>
        </authorList>
    </citation>
    <scope>NUCLEOTIDE SEQUENCE [LARGE SCALE GENOMIC DNA]</scope>
    <source>
        <strain evidence="3">SGTM</strain>
    </source>
</reference>
<protein>
    <submittedName>
        <fullName evidence="2">Uncharacterized protein</fullName>
    </submittedName>
</protein>
<dbReference type="Proteomes" id="UP000463939">
    <property type="component" value="Chromosome"/>
</dbReference>
<proteinExistence type="predicted"/>
<name>A0A809SEP5_9PROT</name>
<evidence type="ECO:0000313" key="2">
    <source>
        <dbReference type="EMBL" id="BBP01607.1"/>
    </source>
</evidence>
<feature type="transmembrane region" description="Helical" evidence="1">
    <location>
        <begin position="137"/>
        <end position="158"/>
    </location>
</feature>
<evidence type="ECO:0000313" key="3">
    <source>
        <dbReference type="Proteomes" id="UP000463939"/>
    </source>
</evidence>
<gene>
    <name evidence="2" type="ORF">SFSGTM_23150</name>
</gene>
<keyword evidence="1" id="KW-0812">Transmembrane</keyword>
<dbReference type="RefSeq" id="WP_162085362.1">
    <property type="nucleotide sequence ID" value="NZ_AP021881.1"/>
</dbReference>
<keyword evidence="1" id="KW-0472">Membrane</keyword>
<feature type="transmembrane region" description="Helical" evidence="1">
    <location>
        <begin position="221"/>
        <end position="244"/>
    </location>
</feature>
<dbReference type="KEGG" id="sniv:SFSGTM_23150"/>
<dbReference type="AlphaFoldDB" id="A0A809SEP5"/>
<evidence type="ECO:0000256" key="1">
    <source>
        <dbReference type="SAM" id="Phobius"/>
    </source>
</evidence>
<feature type="transmembrane region" description="Helical" evidence="1">
    <location>
        <begin position="170"/>
        <end position="193"/>
    </location>
</feature>
<dbReference type="EMBL" id="AP021881">
    <property type="protein sequence ID" value="BBP01607.1"/>
    <property type="molecule type" value="Genomic_DNA"/>
</dbReference>
<organism evidence="2 3">
    <name type="scientific">Sulfuriferula nivalis</name>
    <dbReference type="NCBI Taxonomy" id="2675298"/>
    <lineage>
        <taxon>Bacteria</taxon>
        <taxon>Pseudomonadati</taxon>
        <taxon>Pseudomonadota</taxon>
        <taxon>Betaproteobacteria</taxon>
        <taxon>Nitrosomonadales</taxon>
        <taxon>Sulfuricellaceae</taxon>
        <taxon>Sulfuriferula</taxon>
    </lineage>
</organism>